<dbReference type="AlphaFoldDB" id="A0AAU9P3X1"/>
<protein>
    <recommendedName>
        <fullName evidence="1">F-box/LRR-repeat protein 15/At3g58940/PEG3-like LRR domain-containing protein</fullName>
    </recommendedName>
</protein>
<name>A0AAU9P3X1_9ASTR</name>
<evidence type="ECO:0000313" key="2">
    <source>
        <dbReference type="EMBL" id="CAH1444844.1"/>
    </source>
</evidence>
<dbReference type="SUPFAM" id="SSF52047">
    <property type="entry name" value="RNI-like"/>
    <property type="match status" value="1"/>
</dbReference>
<dbReference type="InterPro" id="IPR053772">
    <property type="entry name" value="At1g61320/At1g61330-like"/>
</dbReference>
<dbReference type="PANTHER" id="PTHR34145:SF28">
    <property type="entry name" value="F-BOX DOMAIN-CONTAINING PROTEIN"/>
    <property type="match status" value="1"/>
</dbReference>
<organism evidence="2 3">
    <name type="scientific">Lactuca virosa</name>
    <dbReference type="NCBI Taxonomy" id="75947"/>
    <lineage>
        <taxon>Eukaryota</taxon>
        <taxon>Viridiplantae</taxon>
        <taxon>Streptophyta</taxon>
        <taxon>Embryophyta</taxon>
        <taxon>Tracheophyta</taxon>
        <taxon>Spermatophyta</taxon>
        <taxon>Magnoliopsida</taxon>
        <taxon>eudicotyledons</taxon>
        <taxon>Gunneridae</taxon>
        <taxon>Pentapetalae</taxon>
        <taxon>asterids</taxon>
        <taxon>campanulids</taxon>
        <taxon>Asterales</taxon>
        <taxon>Asteraceae</taxon>
        <taxon>Cichorioideae</taxon>
        <taxon>Cichorieae</taxon>
        <taxon>Lactucinae</taxon>
        <taxon>Lactuca</taxon>
    </lineage>
</organism>
<proteinExistence type="predicted"/>
<dbReference type="EMBL" id="CAKMRJ010005523">
    <property type="protein sequence ID" value="CAH1444844.1"/>
    <property type="molecule type" value="Genomic_DNA"/>
</dbReference>
<reference evidence="2 3" key="1">
    <citation type="submission" date="2022-01" db="EMBL/GenBank/DDBJ databases">
        <authorList>
            <person name="Xiong W."/>
            <person name="Schranz E."/>
        </authorList>
    </citation>
    <scope>NUCLEOTIDE SEQUENCE [LARGE SCALE GENOMIC DNA]</scope>
</reference>
<gene>
    <name evidence="2" type="ORF">LVIROSA_LOCUS30649</name>
</gene>
<dbReference type="PANTHER" id="PTHR34145">
    <property type="entry name" value="OS02G0105600 PROTEIN"/>
    <property type="match status" value="1"/>
</dbReference>
<dbReference type="InterPro" id="IPR032675">
    <property type="entry name" value="LRR_dom_sf"/>
</dbReference>
<dbReference type="Proteomes" id="UP001157418">
    <property type="component" value="Unassembled WGS sequence"/>
</dbReference>
<evidence type="ECO:0000259" key="1">
    <source>
        <dbReference type="Pfam" id="PF24758"/>
    </source>
</evidence>
<sequence>MLSKSWLHAWSTFPDLRFKVGRKKSMKLVDMERTLIRYLHDNTPFERFYLNIDIENQDSASHVEKLIAPIATKTCLKEISLLLFLWGASFTLPDEIFASENLTTIRVSAPRIHPNSVWMTMTNPVIKCVSSLRELHLEGVTISEEALHHILSSCCLLETIELLHSCEGFKTIKIKNLPRLYELNISFCSLYENSTTLEISDVPKLGVFSYYRQYVFQSHIPLVIDPFNSHSISVRRVRQLKLVDVIIDNTCLDMIKSGFPFLVSLTFGLTYWKLTTFHFSSSSIKRLFLYSFPDTLIDIQVHAPKLLIFDFSCNTLPSLLFPISSLKQLSVSLRLKHPVDVSFFLNMREALRLSRKCDLHIHLSQPLVDMDIDIDDLRTRLLLPPATNVQELRFQTTEDECMWERSPFFDAFFEICHPKRVYAKPDVRFKHNNHFCRLMLREVLEKKTITTTTTTGIVYWPRSLKHVQLRQALDKKWETLTNSHRSFLDGSTPDVYMYFNLNWC</sequence>
<keyword evidence="3" id="KW-1185">Reference proteome</keyword>
<comment type="caution">
    <text evidence="2">The sequence shown here is derived from an EMBL/GenBank/DDBJ whole genome shotgun (WGS) entry which is preliminary data.</text>
</comment>
<dbReference type="Gene3D" id="3.80.10.10">
    <property type="entry name" value="Ribonuclease Inhibitor"/>
    <property type="match status" value="1"/>
</dbReference>
<evidence type="ECO:0000313" key="3">
    <source>
        <dbReference type="Proteomes" id="UP001157418"/>
    </source>
</evidence>
<dbReference type="InterPro" id="IPR055411">
    <property type="entry name" value="LRR_FXL15/At3g58940/PEG3-like"/>
</dbReference>
<feature type="domain" description="F-box/LRR-repeat protein 15/At3g58940/PEG3-like LRR" evidence="1">
    <location>
        <begin position="73"/>
        <end position="207"/>
    </location>
</feature>
<accession>A0AAU9P3X1</accession>
<dbReference type="Pfam" id="PF24758">
    <property type="entry name" value="LRR_At5g56370"/>
    <property type="match status" value="1"/>
</dbReference>